<feature type="transmembrane region" description="Helical" evidence="1">
    <location>
        <begin position="258"/>
        <end position="279"/>
    </location>
</feature>
<dbReference type="AlphaFoldDB" id="A0A852WA45"/>
<feature type="transmembrane region" description="Helical" evidence="1">
    <location>
        <begin position="343"/>
        <end position="365"/>
    </location>
</feature>
<feature type="transmembrane region" description="Helical" evidence="1">
    <location>
        <begin position="202"/>
        <end position="222"/>
    </location>
</feature>
<reference evidence="2 3" key="1">
    <citation type="submission" date="2020-07" db="EMBL/GenBank/DDBJ databases">
        <title>Sequencing the genomes of 1000 actinobacteria strains.</title>
        <authorList>
            <person name="Klenk H.-P."/>
        </authorList>
    </citation>
    <scope>NUCLEOTIDE SEQUENCE [LARGE SCALE GENOMIC DNA]</scope>
    <source>
        <strain evidence="2 3">DSM 44749</strain>
    </source>
</reference>
<sequence>MSWLEAVPAALVAVVWCVAPGVVWLRVLGWHGIACWGGAPVVSVALVAVTAVVSGRLGVPWGPLPVVAATVLGAVVLFGIRAAMRQRPRSSGGPAAPSRYVAFLRGGSDGPWSRPALLAGLVVTVALGWLTVVLAFGRVDAISPTYDAVHHYSAVAHILTTGDGSSLTLGELTSPGRPTGYPAAWHDLVALVVLTSGAPIPAASNLMAFAAAAVVWPLGCALLTRQVAGPRAGVLLVAPVLATAFTAMPWLVMTWGVLWPNLLGLALVPAALAAVVAFVMPADDSALSRSSALLLGAVAAPGLSLAHPNAVISLLVLGLSPVAVAAIVSAVRAARAGKRLRTVAGPVGAVALAAGVLWLLAWSPFLASVRAFDWPASMGARDAVLGVLWNGTNGRPPLYVVSVLVLVGAVFALRQARTAWLVPAHLTSAFLYVLAIAREGDVVTALTGAWYNDSYRLAAMVPITGVPLAAIGVTGTVSGLVGVWARRASRPSGSPNMVTVTAAAVTLTAAVLVVASDGFRVGVHAFVVAGTYQREATWMLQPGQRDFLEAAGRAVPTGEVVAANPWTGNALVYPLTGRETMFPHMSGNWTPEQKLIQERLRDAAVDPSVCRAVRATDLKYAIDGPVSYWPWDRRSQGFPGLTDLGRAPGFEPVLSGGGSTLYRITACGAGPARSTG</sequence>
<proteinExistence type="predicted"/>
<dbReference type="RefSeq" id="WP_179761447.1">
    <property type="nucleotide sequence ID" value="NZ_BAAAJZ010000003.1"/>
</dbReference>
<feature type="transmembrane region" description="Helical" evidence="1">
    <location>
        <begin position="61"/>
        <end position="80"/>
    </location>
</feature>
<keyword evidence="1" id="KW-1133">Transmembrane helix</keyword>
<feature type="transmembrane region" description="Helical" evidence="1">
    <location>
        <begin position="396"/>
        <end position="413"/>
    </location>
</feature>
<feature type="transmembrane region" description="Helical" evidence="1">
    <location>
        <begin position="34"/>
        <end position="55"/>
    </location>
</feature>
<feature type="transmembrane region" description="Helical" evidence="1">
    <location>
        <begin position="497"/>
        <end position="515"/>
    </location>
</feature>
<dbReference type="EMBL" id="JACCCZ010000001">
    <property type="protein sequence ID" value="NYG02706.1"/>
    <property type="molecule type" value="Genomic_DNA"/>
</dbReference>
<feature type="transmembrane region" description="Helical" evidence="1">
    <location>
        <begin position="420"/>
        <end position="437"/>
    </location>
</feature>
<dbReference type="Proteomes" id="UP000549695">
    <property type="component" value="Unassembled WGS sequence"/>
</dbReference>
<evidence type="ECO:0000256" key="1">
    <source>
        <dbReference type="SAM" id="Phobius"/>
    </source>
</evidence>
<feature type="transmembrane region" description="Helical" evidence="1">
    <location>
        <begin position="115"/>
        <end position="136"/>
    </location>
</feature>
<protein>
    <submittedName>
        <fullName evidence="2">Uncharacterized protein</fullName>
    </submittedName>
</protein>
<feature type="transmembrane region" description="Helical" evidence="1">
    <location>
        <begin position="457"/>
        <end position="485"/>
    </location>
</feature>
<feature type="transmembrane region" description="Helical" evidence="1">
    <location>
        <begin position="234"/>
        <end position="252"/>
    </location>
</feature>
<name>A0A852WA45_PSEA5</name>
<keyword evidence="1" id="KW-0812">Transmembrane</keyword>
<dbReference type="Pfam" id="PF20176">
    <property type="entry name" value="DUF6541"/>
    <property type="match status" value="1"/>
</dbReference>
<keyword evidence="3" id="KW-1185">Reference proteome</keyword>
<evidence type="ECO:0000313" key="2">
    <source>
        <dbReference type="EMBL" id="NYG02706.1"/>
    </source>
</evidence>
<feature type="transmembrane region" description="Helical" evidence="1">
    <location>
        <begin position="310"/>
        <end position="331"/>
    </location>
</feature>
<evidence type="ECO:0000313" key="3">
    <source>
        <dbReference type="Proteomes" id="UP000549695"/>
    </source>
</evidence>
<keyword evidence="1" id="KW-0472">Membrane</keyword>
<dbReference type="GeneID" id="98052735"/>
<gene>
    <name evidence="2" type="ORF">HDA37_002991</name>
</gene>
<feature type="transmembrane region" description="Helical" evidence="1">
    <location>
        <begin position="286"/>
        <end position="304"/>
    </location>
</feature>
<dbReference type="InterPro" id="IPR046671">
    <property type="entry name" value="DUF6541"/>
</dbReference>
<accession>A0A852WA45</accession>
<feature type="transmembrane region" description="Helical" evidence="1">
    <location>
        <begin position="6"/>
        <end position="27"/>
    </location>
</feature>
<organism evidence="2 3">
    <name type="scientific">Pseudonocardia alni</name>
    <name type="common">Amycolata alni</name>
    <dbReference type="NCBI Taxonomy" id="33907"/>
    <lineage>
        <taxon>Bacteria</taxon>
        <taxon>Bacillati</taxon>
        <taxon>Actinomycetota</taxon>
        <taxon>Actinomycetes</taxon>
        <taxon>Pseudonocardiales</taxon>
        <taxon>Pseudonocardiaceae</taxon>
        <taxon>Pseudonocardia</taxon>
    </lineage>
</organism>
<comment type="caution">
    <text evidence="2">The sequence shown here is derived from an EMBL/GenBank/DDBJ whole genome shotgun (WGS) entry which is preliminary data.</text>
</comment>